<gene>
    <name evidence="2" type="ORF">BRAA04T18628Z</name>
    <name evidence="1" type="ORF">BRAPAZ1V2_A04P32920.2</name>
</gene>
<proteinExistence type="predicted"/>
<dbReference type="PANTHER" id="PTHR10826">
    <property type="entry name" value="COMPLEMENT COMPONENT 1"/>
    <property type="match status" value="1"/>
</dbReference>
<dbReference type="Gene3D" id="3.10.280.10">
    <property type="entry name" value="Mitochondrial glycoprotein"/>
    <property type="match status" value="1"/>
</dbReference>
<dbReference type="GO" id="GO:0005759">
    <property type="term" value="C:mitochondrial matrix"/>
    <property type="evidence" value="ECO:0007669"/>
    <property type="project" value="InterPro"/>
</dbReference>
<dbReference type="InterPro" id="IPR036561">
    <property type="entry name" value="MAM33_sf"/>
</dbReference>
<dbReference type="InterPro" id="IPR003428">
    <property type="entry name" value="MAM33"/>
</dbReference>
<protein>
    <recommendedName>
        <fullName evidence="3">Mitochondrial acidic protein MAM33</fullName>
    </recommendedName>
</protein>
<name>A0A3P6D5H7_BRACM</name>
<dbReference type="Pfam" id="PF02330">
    <property type="entry name" value="MAM33"/>
    <property type="match status" value="1"/>
</dbReference>
<reference evidence="2" key="1">
    <citation type="submission" date="2018-11" db="EMBL/GenBank/DDBJ databases">
        <authorList>
            <consortium name="Genoscope - CEA"/>
            <person name="William W."/>
        </authorList>
    </citation>
    <scope>NUCLEOTIDE SEQUENCE</scope>
</reference>
<sequence>LLFLLCRRVIWEEERESEMRNKVNSLLKRGLKVVGDGMLLNIIQSELRHEISNPRFLGVETGKLGGFKLDWDSPGNRDVVLRRRFDSGEEVVVSALLQQEPIDDADDIAFPRGAVAKVCISKPSLSSVLQFDCRVLETGRGSSDFEIERAFYIRSLCGSSPNGGEFFSTLDPRLQDALKQYLTSKGIREGLTNYILCHLNKKEQEQYVNWLHKLESTVSHSLKP</sequence>
<dbReference type="Gramene" id="A04p32920.2_BraZ1">
    <property type="protein sequence ID" value="A04p32920.2_BraZ1.CDS"/>
    <property type="gene ID" value="A04g32920.2_BraZ1"/>
</dbReference>
<dbReference type="AlphaFoldDB" id="A0A3P6D5H7"/>
<dbReference type="FunFam" id="3.10.280.10:FF:000006">
    <property type="entry name" value="Mitochondrial glycoprotein, expressed"/>
    <property type="match status" value="1"/>
</dbReference>
<dbReference type="SUPFAM" id="SSF54529">
    <property type="entry name" value="Mitochondrial glycoprotein MAM33-like"/>
    <property type="match status" value="1"/>
</dbReference>
<feature type="non-terminal residue" evidence="2">
    <location>
        <position position="1"/>
    </location>
</feature>
<dbReference type="Proteomes" id="UP000694005">
    <property type="component" value="Chromosome A04"/>
</dbReference>
<dbReference type="EMBL" id="LR031576">
    <property type="protein sequence ID" value="VDD15792.1"/>
    <property type="molecule type" value="Genomic_DNA"/>
</dbReference>
<dbReference type="EMBL" id="LS974620">
    <property type="protein sequence ID" value="CAG7908391.1"/>
    <property type="molecule type" value="Genomic_DNA"/>
</dbReference>
<dbReference type="PANTHER" id="PTHR10826:SF1">
    <property type="entry name" value="COMPLEMENT COMPONENT 1 Q SUBCOMPONENT-BINDING PROTEIN, MITOCHONDRIAL"/>
    <property type="match status" value="1"/>
</dbReference>
<accession>A0A3P6D5H7</accession>
<evidence type="ECO:0000313" key="1">
    <source>
        <dbReference type="EMBL" id="CAG7908391.1"/>
    </source>
</evidence>
<evidence type="ECO:0000313" key="2">
    <source>
        <dbReference type="EMBL" id="VDD15792.1"/>
    </source>
</evidence>
<organism evidence="2">
    <name type="scientific">Brassica campestris</name>
    <name type="common">Field mustard</name>
    <dbReference type="NCBI Taxonomy" id="3711"/>
    <lineage>
        <taxon>Eukaryota</taxon>
        <taxon>Viridiplantae</taxon>
        <taxon>Streptophyta</taxon>
        <taxon>Embryophyta</taxon>
        <taxon>Tracheophyta</taxon>
        <taxon>Spermatophyta</taxon>
        <taxon>Magnoliopsida</taxon>
        <taxon>eudicotyledons</taxon>
        <taxon>Gunneridae</taxon>
        <taxon>Pentapetalae</taxon>
        <taxon>rosids</taxon>
        <taxon>malvids</taxon>
        <taxon>Brassicales</taxon>
        <taxon>Brassicaceae</taxon>
        <taxon>Brassiceae</taxon>
        <taxon>Brassica</taxon>
    </lineage>
</organism>
<evidence type="ECO:0008006" key="3">
    <source>
        <dbReference type="Google" id="ProtNLM"/>
    </source>
</evidence>